<evidence type="ECO:0000313" key="3">
    <source>
        <dbReference type="Proteomes" id="UP001300502"/>
    </source>
</evidence>
<dbReference type="EMBL" id="JANCYU010000008">
    <property type="protein sequence ID" value="KAK4522768.1"/>
    <property type="molecule type" value="Genomic_DNA"/>
</dbReference>
<dbReference type="AlphaFoldDB" id="A0AAV9I2Y1"/>
<protein>
    <submittedName>
        <fullName evidence="2">Uncharacterized protein</fullName>
    </submittedName>
</protein>
<name>A0AAV9I2Y1_9RHOD</name>
<evidence type="ECO:0000256" key="1">
    <source>
        <dbReference type="SAM" id="MobiDB-lite"/>
    </source>
</evidence>
<reference evidence="2 3" key="1">
    <citation type="submission" date="2022-07" db="EMBL/GenBank/DDBJ databases">
        <title>Genome-wide signatures of adaptation to extreme environments.</title>
        <authorList>
            <person name="Cho C.H."/>
            <person name="Yoon H.S."/>
        </authorList>
    </citation>
    <scope>NUCLEOTIDE SEQUENCE [LARGE SCALE GENOMIC DNA]</scope>
    <source>
        <strain evidence="2 3">108.79 E11</strain>
    </source>
</reference>
<sequence>MAINFASFCSPQFVIFRDRKRNFWEASNFKKTFGWRTCGLSFVPAGEQRTVSRSSSPRASLSQNDAKNTGASSAEERTSLIKTPEITNPEAVNLFTCLLIASIFEYPIATDETLKLSPDEMDPNYVLNFADHFGFNFAPVPNGEVKEFFEKKVSTVKLIFPKAILRYVGKDWKFPGLHFLYQLFASINCKIVLLRTKESKFKVIFGYVLYMHWIDYKQLGDLSIFRHSLLENLSLERLQNRWMDGAYPAVKFVPAIFSRIVKEWIVIMMDCIRRNIFDGRGKSHGPDILIRVSEGSRENCSSEYSPVSKRVKGVTYLIGISSREHESSGFRVTCGVIKQQVLQFLCPVASQLDLEKNNLMVIHLIVSDEYSVKVLRHFTDQQSWVLDSGIYYKDGRKDVKYRSFCSERVDETEEDWLTVPPRCQVVVCSPKTLAEIMPLSPRSIFRFFWVILTKNDS</sequence>
<proteinExistence type="predicted"/>
<accession>A0AAV9I2Y1</accession>
<gene>
    <name evidence="2" type="ORF">GAYE_PCTG30G0658</name>
</gene>
<feature type="region of interest" description="Disordered" evidence="1">
    <location>
        <begin position="49"/>
        <end position="79"/>
    </location>
</feature>
<evidence type="ECO:0000313" key="2">
    <source>
        <dbReference type="EMBL" id="KAK4522768.1"/>
    </source>
</evidence>
<comment type="caution">
    <text evidence="2">The sequence shown here is derived from an EMBL/GenBank/DDBJ whole genome shotgun (WGS) entry which is preliminary data.</text>
</comment>
<keyword evidence="3" id="KW-1185">Reference proteome</keyword>
<feature type="compositionally biased region" description="Polar residues" evidence="1">
    <location>
        <begin position="63"/>
        <end position="72"/>
    </location>
</feature>
<organism evidence="2 3">
    <name type="scientific">Galdieria yellowstonensis</name>
    <dbReference type="NCBI Taxonomy" id="3028027"/>
    <lineage>
        <taxon>Eukaryota</taxon>
        <taxon>Rhodophyta</taxon>
        <taxon>Bangiophyceae</taxon>
        <taxon>Galdieriales</taxon>
        <taxon>Galdieriaceae</taxon>
        <taxon>Galdieria</taxon>
    </lineage>
</organism>
<dbReference type="Proteomes" id="UP001300502">
    <property type="component" value="Unassembled WGS sequence"/>
</dbReference>
<feature type="compositionally biased region" description="Low complexity" evidence="1">
    <location>
        <begin position="49"/>
        <end position="62"/>
    </location>
</feature>